<protein>
    <recommendedName>
        <fullName evidence="2">Amine oxidase domain-containing protein</fullName>
    </recommendedName>
</protein>
<proteinExistence type="predicted"/>
<dbReference type="SUPFAM" id="SSF54373">
    <property type="entry name" value="FAD-linked reductases, C-terminal domain"/>
    <property type="match status" value="1"/>
</dbReference>
<dbReference type="Gene3D" id="3.50.50.60">
    <property type="entry name" value="FAD/NAD(P)-binding domain"/>
    <property type="match status" value="1"/>
</dbReference>
<dbReference type="PANTHER" id="PTHR10742:SF410">
    <property type="entry name" value="LYSINE-SPECIFIC HISTONE DEMETHYLASE 2"/>
    <property type="match status" value="1"/>
</dbReference>
<dbReference type="Gene3D" id="3.90.660.10">
    <property type="match status" value="1"/>
</dbReference>
<dbReference type="InterPro" id="IPR006311">
    <property type="entry name" value="TAT_signal"/>
</dbReference>
<comment type="caution">
    <text evidence="3">The sequence shown here is derived from an EMBL/GenBank/DDBJ whole genome shotgun (WGS) entry which is preliminary data.</text>
</comment>
<dbReference type="Gene3D" id="1.10.405.10">
    <property type="entry name" value="Guanine Nucleotide Dissociation Inhibitor, domain 1"/>
    <property type="match status" value="1"/>
</dbReference>
<dbReference type="RefSeq" id="WP_344657942.1">
    <property type="nucleotide sequence ID" value="NZ_BAAAQM010000017.1"/>
</dbReference>
<dbReference type="Pfam" id="PF01593">
    <property type="entry name" value="Amino_oxidase"/>
    <property type="match status" value="1"/>
</dbReference>
<keyword evidence="4" id="KW-1185">Reference proteome</keyword>
<dbReference type="PROSITE" id="PS51318">
    <property type="entry name" value="TAT"/>
    <property type="match status" value="1"/>
</dbReference>
<sequence length="582" mass="62273">MAGGIHKVRRHIWVGAVKESRQTGQPSQEIFDREMAAVRESIGRSAEFEARRQRERDESAERREAEARRLSRRQLLKRGAGTAVAAGAASAFSANILLPSRASAVTAPRVVVVGAGNAGLTAAWRMFKGAGWPVQVYEARTRVGGRTWTDKSYFNAKQWFEHGGGGVNTNEKAGYQSDGIGALINELGMGSMYDLWLNYPNGGDQYFFNGADGLDDSAYTAAENAASSQFDQSVWPFTYASQNAFNRQYAGMTATQWIDAYVPEGMTGSAGKDIAYAMTGGEYGARPDDISAFHLIADLGTTTQVFPYRRSTYDERWGVPGGNDNVAKTIASKLPAGSVHLGQQLVAVKQNTDNTYTLTFSSGGVLSQVVCDYVFLAVPTGKVIQAVDMTQAGLSALKLASFQKPNGTNSKITLQFTDQVWGANSYSGDVESDTVVSEGWQASYINTNGTYGGSSFAPPLQVVLNNADYSAYPDHGPAPAAVVSQILAADDALYPSPKASASFNGKAYLDNWVNDPFAGGSYCYYRPGQWAAFGGYEATAEGGVYFCGEHTAPYAERGMMSGAVKSGNIAARALLAKFGITA</sequence>
<evidence type="ECO:0000256" key="1">
    <source>
        <dbReference type="SAM" id="MobiDB-lite"/>
    </source>
</evidence>
<evidence type="ECO:0000313" key="3">
    <source>
        <dbReference type="EMBL" id="GAA1971387.1"/>
    </source>
</evidence>
<dbReference type="Proteomes" id="UP001499854">
    <property type="component" value="Unassembled WGS sequence"/>
</dbReference>
<name>A0ABN2RM70_9ACTN</name>
<accession>A0ABN2RM70</accession>
<reference evidence="3 4" key="1">
    <citation type="journal article" date="2019" name="Int. J. Syst. Evol. Microbiol.">
        <title>The Global Catalogue of Microorganisms (GCM) 10K type strain sequencing project: providing services to taxonomists for standard genome sequencing and annotation.</title>
        <authorList>
            <consortium name="The Broad Institute Genomics Platform"/>
            <consortium name="The Broad Institute Genome Sequencing Center for Infectious Disease"/>
            <person name="Wu L."/>
            <person name="Ma J."/>
        </authorList>
    </citation>
    <scope>NUCLEOTIDE SEQUENCE [LARGE SCALE GENOMIC DNA]</scope>
    <source>
        <strain evidence="3 4">JCM 16013</strain>
    </source>
</reference>
<dbReference type="InterPro" id="IPR002937">
    <property type="entry name" value="Amino_oxidase"/>
</dbReference>
<gene>
    <name evidence="3" type="ORF">GCM10009838_33380</name>
</gene>
<dbReference type="InterPro" id="IPR036188">
    <property type="entry name" value="FAD/NAD-bd_sf"/>
</dbReference>
<evidence type="ECO:0000259" key="2">
    <source>
        <dbReference type="Pfam" id="PF01593"/>
    </source>
</evidence>
<feature type="region of interest" description="Disordered" evidence="1">
    <location>
        <begin position="46"/>
        <end position="67"/>
    </location>
</feature>
<evidence type="ECO:0000313" key="4">
    <source>
        <dbReference type="Proteomes" id="UP001499854"/>
    </source>
</evidence>
<dbReference type="EMBL" id="BAAAQM010000017">
    <property type="protein sequence ID" value="GAA1971387.1"/>
    <property type="molecule type" value="Genomic_DNA"/>
</dbReference>
<dbReference type="SUPFAM" id="SSF51905">
    <property type="entry name" value="FAD/NAD(P)-binding domain"/>
    <property type="match status" value="1"/>
</dbReference>
<feature type="domain" description="Amine oxidase" evidence="2">
    <location>
        <begin position="118"/>
        <end position="575"/>
    </location>
</feature>
<dbReference type="PANTHER" id="PTHR10742">
    <property type="entry name" value="FLAVIN MONOAMINE OXIDASE"/>
    <property type="match status" value="1"/>
</dbReference>
<organism evidence="3 4">
    <name type="scientific">Catenulispora subtropica</name>
    <dbReference type="NCBI Taxonomy" id="450798"/>
    <lineage>
        <taxon>Bacteria</taxon>
        <taxon>Bacillati</taxon>
        <taxon>Actinomycetota</taxon>
        <taxon>Actinomycetes</taxon>
        <taxon>Catenulisporales</taxon>
        <taxon>Catenulisporaceae</taxon>
        <taxon>Catenulispora</taxon>
    </lineage>
</organism>
<dbReference type="InterPro" id="IPR050281">
    <property type="entry name" value="Flavin_monoamine_oxidase"/>
</dbReference>